<keyword evidence="2" id="KW-1185">Reference proteome</keyword>
<accession>A0ACB8Q6E8</accession>
<protein>
    <submittedName>
        <fullName evidence="1">Uncharacterized protein</fullName>
    </submittedName>
</protein>
<name>A0ACB8Q6E8_9AGAM</name>
<organism evidence="1 2">
    <name type="scientific">Vararia minispora EC-137</name>
    <dbReference type="NCBI Taxonomy" id="1314806"/>
    <lineage>
        <taxon>Eukaryota</taxon>
        <taxon>Fungi</taxon>
        <taxon>Dikarya</taxon>
        <taxon>Basidiomycota</taxon>
        <taxon>Agaricomycotina</taxon>
        <taxon>Agaricomycetes</taxon>
        <taxon>Russulales</taxon>
        <taxon>Lachnocladiaceae</taxon>
        <taxon>Vararia</taxon>
    </lineage>
</organism>
<dbReference type="EMBL" id="MU273939">
    <property type="protein sequence ID" value="KAI0027297.1"/>
    <property type="molecule type" value="Genomic_DNA"/>
</dbReference>
<evidence type="ECO:0000313" key="1">
    <source>
        <dbReference type="EMBL" id="KAI0027297.1"/>
    </source>
</evidence>
<comment type="caution">
    <text evidence="1">The sequence shown here is derived from an EMBL/GenBank/DDBJ whole genome shotgun (WGS) entry which is preliminary data.</text>
</comment>
<proteinExistence type="predicted"/>
<gene>
    <name evidence="1" type="ORF">K488DRAFT_74654</name>
</gene>
<sequence length="647" mass="69778">MSSRFYTKKNPRTPSKANPGSTANPSRTPPTEPSNGAAKLQCRGCPLSIKSKVHRDWLEDHRLVYEHAVQKGRKATSDFLSSTTTAFLDKFGWTNTHFVSYNSEEQDRSHKGTGAAAQEDKVQMAAIYKLARQPGSTKHAMQGNSAELLLQSLLNQAKPVHRPKLVNIFHRSAHYTPEMRTECIRRWKEASGVEHRSRSYEAEYGDDMSLDSDGCNGDDKSADSSGKDASRDGRTAGKCRQRQCLVEEEKFLLEQLEASSAKVIADIEQRAHLKYQEKIGQRQAWLSEGPKTFEEAAAYVPGDISVYSFLGGLSPPPDGNVDMPGLRLDQYDTEGHGDICKHIQEYGMRGLFCVTQKFHAPSPKGKTSTSDTPSSGMRLAEEGELDDLLEHRDTTPSGSDEERPNVMGWQGLVFLESEEGEGPEADSYWPGEVSSIDPSAGDSDTSYTFQQSGAEASTSNVFRMTTTGYARAQSGTSDDNSTGEGMQVGYRSTSEGVPASMSNKDRIAADTDACMALERACDRCKASLPGSSLQAPSGGGEILATAWGEDRNVHVQAQAAGMLAEDGAWRGSGTHLLPTLAMGTVLGWRVWPKIQASVAEDADARTGAGTGLGVDMDAGVSERLGTIVGQGPGVGGPKIGCGARQKC</sequence>
<evidence type="ECO:0000313" key="2">
    <source>
        <dbReference type="Proteomes" id="UP000814128"/>
    </source>
</evidence>
<dbReference type="Proteomes" id="UP000814128">
    <property type="component" value="Unassembled WGS sequence"/>
</dbReference>
<reference evidence="1" key="2">
    <citation type="journal article" date="2022" name="New Phytol.">
        <title>Evolutionary transition to the ectomycorrhizal habit in the genomes of a hyperdiverse lineage of mushroom-forming fungi.</title>
        <authorList>
            <person name="Looney B."/>
            <person name="Miyauchi S."/>
            <person name="Morin E."/>
            <person name="Drula E."/>
            <person name="Courty P.E."/>
            <person name="Kohler A."/>
            <person name="Kuo A."/>
            <person name="LaButti K."/>
            <person name="Pangilinan J."/>
            <person name="Lipzen A."/>
            <person name="Riley R."/>
            <person name="Andreopoulos W."/>
            <person name="He G."/>
            <person name="Johnson J."/>
            <person name="Nolan M."/>
            <person name="Tritt A."/>
            <person name="Barry K.W."/>
            <person name="Grigoriev I.V."/>
            <person name="Nagy L.G."/>
            <person name="Hibbett D."/>
            <person name="Henrissat B."/>
            <person name="Matheny P.B."/>
            <person name="Labbe J."/>
            <person name="Martin F.M."/>
        </authorList>
    </citation>
    <scope>NUCLEOTIDE SEQUENCE</scope>
    <source>
        <strain evidence="1">EC-137</strain>
    </source>
</reference>
<reference evidence="1" key="1">
    <citation type="submission" date="2021-02" db="EMBL/GenBank/DDBJ databases">
        <authorList>
            <consortium name="DOE Joint Genome Institute"/>
            <person name="Ahrendt S."/>
            <person name="Looney B.P."/>
            <person name="Miyauchi S."/>
            <person name="Morin E."/>
            <person name="Drula E."/>
            <person name="Courty P.E."/>
            <person name="Chicoki N."/>
            <person name="Fauchery L."/>
            <person name="Kohler A."/>
            <person name="Kuo A."/>
            <person name="Labutti K."/>
            <person name="Pangilinan J."/>
            <person name="Lipzen A."/>
            <person name="Riley R."/>
            <person name="Andreopoulos W."/>
            <person name="He G."/>
            <person name="Johnson J."/>
            <person name="Barry K.W."/>
            <person name="Grigoriev I.V."/>
            <person name="Nagy L."/>
            <person name="Hibbett D."/>
            <person name="Henrissat B."/>
            <person name="Matheny P.B."/>
            <person name="Labbe J."/>
            <person name="Martin F."/>
        </authorList>
    </citation>
    <scope>NUCLEOTIDE SEQUENCE</scope>
    <source>
        <strain evidence="1">EC-137</strain>
    </source>
</reference>